<dbReference type="Gramene" id="TRITD4Bv1G115020.1">
    <property type="protein sequence ID" value="TRITD4Bv1G115020.1"/>
    <property type="gene ID" value="TRITD4Bv1G115020"/>
</dbReference>
<evidence type="ECO:0000256" key="1">
    <source>
        <dbReference type="ARBA" id="ARBA00005254"/>
    </source>
</evidence>
<dbReference type="FunFam" id="3.90.226.10:FF:000054">
    <property type="entry name" value="probable enoyl-CoA hydratase 1, peroxisomal"/>
    <property type="match status" value="1"/>
</dbReference>
<dbReference type="InterPro" id="IPR001753">
    <property type="entry name" value="Enoyl-CoA_hydra/iso"/>
</dbReference>
<dbReference type="Pfam" id="PF00378">
    <property type="entry name" value="ECH_1"/>
    <property type="match status" value="1"/>
</dbReference>
<sequence length="356" mass="38653">MPRHQPYQSFFSFFLGKKTLSVLFSGENKNIQVALVFIRTALSLQFGAALRNLEQFSKVKRSLAQAHGPKLRSLNQIETLARFHPPSLMGATSPDSGDLILVEPARPGSKVAVVTINRPDALNALTRSMMISLASAFRRLDADDGVAAVVLAGRGRSFCAGVDLTAAEEVFKGDVNDPAANPVAQMELCRKPIVGAVAGFAVTAGFEIALACDLLVAGRSAKFLDTHAKFGIFPSWGLSQKLSRLIGPNRARQVSLACMPVTAEMAEKWGLANHIVEDSQVLSKAIEVAEAIVKNNRNLVVLYKSVINDGLQLDMKHARALEKERAVNYYNGMTKEQFANMQKFIQGRSSKAPSKL</sequence>
<dbReference type="CDD" id="cd06558">
    <property type="entry name" value="crotonase-like"/>
    <property type="match status" value="1"/>
</dbReference>
<organism evidence="2 3">
    <name type="scientific">Triticum turgidum subsp. durum</name>
    <name type="common">Durum wheat</name>
    <name type="synonym">Triticum durum</name>
    <dbReference type="NCBI Taxonomy" id="4567"/>
    <lineage>
        <taxon>Eukaryota</taxon>
        <taxon>Viridiplantae</taxon>
        <taxon>Streptophyta</taxon>
        <taxon>Embryophyta</taxon>
        <taxon>Tracheophyta</taxon>
        <taxon>Spermatophyta</taxon>
        <taxon>Magnoliopsida</taxon>
        <taxon>Liliopsida</taxon>
        <taxon>Poales</taxon>
        <taxon>Poaceae</taxon>
        <taxon>BOP clade</taxon>
        <taxon>Pooideae</taxon>
        <taxon>Triticodae</taxon>
        <taxon>Triticeae</taxon>
        <taxon>Triticinae</taxon>
        <taxon>Triticum</taxon>
    </lineage>
</organism>
<comment type="similarity">
    <text evidence="1">Belongs to the enoyl-CoA hydratase/isomerase family.</text>
</comment>
<keyword evidence="3" id="KW-1185">Reference proteome</keyword>
<reference evidence="2 3" key="1">
    <citation type="submission" date="2017-09" db="EMBL/GenBank/DDBJ databases">
        <authorList>
            <consortium name="International Durum Wheat Genome Sequencing Consortium (IDWGSC)"/>
            <person name="Milanesi L."/>
        </authorList>
    </citation>
    <scope>NUCLEOTIDE SEQUENCE [LARGE SCALE GENOMIC DNA]</scope>
    <source>
        <strain evidence="3">cv. Svevo</strain>
    </source>
</reference>
<dbReference type="OMA" id="DPDLHWK"/>
<protein>
    <recommendedName>
        <fullName evidence="4">Enoyl-CoA hydratase</fullName>
    </recommendedName>
</protein>
<gene>
    <name evidence="2" type="ORF">TRITD_4Bv1G115020</name>
</gene>
<dbReference type="Gene3D" id="3.90.226.10">
    <property type="entry name" value="2-enoyl-CoA Hydratase, Chain A, domain 1"/>
    <property type="match status" value="1"/>
</dbReference>
<dbReference type="InterPro" id="IPR029045">
    <property type="entry name" value="ClpP/crotonase-like_dom_sf"/>
</dbReference>
<dbReference type="Proteomes" id="UP000324705">
    <property type="component" value="Chromosome 4B"/>
</dbReference>
<dbReference type="EMBL" id="LT934118">
    <property type="protein sequence ID" value="VAI06425.1"/>
    <property type="molecule type" value="Genomic_DNA"/>
</dbReference>
<evidence type="ECO:0008006" key="4">
    <source>
        <dbReference type="Google" id="ProtNLM"/>
    </source>
</evidence>
<name>A0A9R0WC74_TRITD</name>
<dbReference type="SUPFAM" id="SSF52096">
    <property type="entry name" value="ClpP/crotonase"/>
    <property type="match status" value="1"/>
</dbReference>
<dbReference type="PANTHER" id="PTHR43802:SF1">
    <property type="entry name" value="IP11341P-RELATED"/>
    <property type="match status" value="1"/>
</dbReference>
<evidence type="ECO:0000313" key="2">
    <source>
        <dbReference type="EMBL" id="VAI06425.1"/>
    </source>
</evidence>
<proteinExistence type="inferred from homology"/>
<dbReference type="GO" id="GO:0005777">
    <property type="term" value="C:peroxisome"/>
    <property type="evidence" value="ECO:0007669"/>
    <property type="project" value="TreeGrafter"/>
</dbReference>
<evidence type="ECO:0000313" key="3">
    <source>
        <dbReference type="Proteomes" id="UP000324705"/>
    </source>
</evidence>
<dbReference type="AlphaFoldDB" id="A0A9R0WC74"/>
<accession>A0A9R0WC74</accession>
<dbReference type="PANTHER" id="PTHR43802">
    <property type="entry name" value="ENOYL-COA HYDRATASE"/>
    <property type="match status" value="1"/>
</dbReference>